<organism evidence="5 6">
    <name type="scientific">Electrophorus electricus</name>
    <name type="common">Electric eel</name>
    <name type="synonym">Gymnotus electricus</name>
    <dbReference type="NCBI Taxonomy" id="8005"/>
    <lineage>
        <taxon>Eukaryota</taxon>
        <taxon>Metazoa</taxon>
        <taxon>Chordata</taxon>
        <taxon>Craniata</taxon>
        <taxon>Vertebrata</taxon>
        <taxon>Euteleostomi</taxon>
        <taxon>Actinopterygii</taxon>
        <taxon>Neopterygii</taxon>
        <taxon>Teleostei</taxon>
        <taxon>Ostariophysi</taxon>
        <taxon>Gymnotiformes</taxon>
        <taxon>Gymnotoidei</taxon>
        <taxon>Gymnotidae</taxon>
        <taxon>Electrophorus</taxon>
    </lineage>
</organism>
<dbReference type="GO" id="GO:0002250">
    <property type="term" value="P:adaptive immune response"/>
    <property type="evidence" value="ECO:0007669"/>
    <property type="project" value="UniProtKB-KW"/>
</dbReference>
<evidence type="ECO:0000256" key="1">
    <source>
        <dbReference type="ARBA" id="ARBA00022859"/>
    </source>
</evidence>
<evidence type="ECO:0000256" key="3">
    <source>
        <dbReference type="ARBA" id="ARBA00043265"/>
    </source>
</evidence>
<evidence type="ECO:0000313" key="5">
    <source>
        <dbReference type="Ensembl" id="ENSEEEP00000061290.1"/>
    </source>
</evidence>
<dbReference type="InterPro" id="IPR013106">
    <property type="entry name" value="Ig_V-set"/>
</dbReference>
<keyword evidence="6" id="KW-1185">Reference proteome</keyword>
<dbReference type="Gene3D" id="2.60.40.10">
    <property type="entry name" value="Immunoglobulins"/>
    <property type="match status" value="1"/>
</dbReference>
<keyword evidence="3" id="KW-1280">Immunoglobulin</keyword>
<dbReference type="SMART" id="SM00406">
    <property type="entry name" value="IGv"/>
    <property type="match status" value="1"/>
</dbReference>
<evidence type="ECO:0000256" key="2">
    <source>
        <dbReference type="ARBA" id="ARBA00023130"/>
    </source>
</evidence>
<reference evidence="5" key="2">
    <citation type="submission" date="2025-08" db="UniProtKB">
        <authorList>
            <consortium name="Ensembl"/>
        </authorList>
    </citation>
    <scope>IDENTIFICATION</scope>
</reference>
<dbReference type="GO" id="GO:0005576">
    <property type="term" value="C:extracellular region"/>
    <property type="evidence" value="ECO:0007669"/>
    <property type="project" value="UniProtKB-ARBA"/>
</dbReference>
<reference evidence="5" key="3">
    <citation type="submission" date="2025-09" db="UniProtKB">
        <authorList>
            <consortium name="Ensembl"/>
        </authorList>
    </citation>
    <scope>IDENTIFICATION</scope>
</reference>
<dbReference type="InterPro" id="IPR013783">
    <property type="entry name" value="Ig-like_fold"/>
</dbReference>
<evidence type="ECO:0000313" key="6">
    <source>
        <dbReference type="Proteomes" id="UP000314983"/>
    </source>
</evidence>
<feature type="domain" description="Ig-like" evidence="4">
    <location>
        <begin position="1"/>
        <end position="87"/>
    </location>
</feature>
<protein>
    <recommendedName>
        <fullName evidence="4">Ig-like domain-containing protein</fullName>
    </recommendedName>
</protein>
<dbReference type="SUPFAM" id="SSF48726">
    <property type="entry name" value="Immunoglobulin"/>
    <property type="match status" value="1"/>
</dbReference>
<dbReference type="InterPro" id="IPR050199">
    <property type="entry name" value="IgHV"/>
</dbReference>
<sequence length="101" mass="11321">PGTSVVVKPRESFSISCKISESSYCINWIRQPPGKSLQWIEIIWGGGSIDYAGSFKSRFTISRDTSSNMLFLDITGLLPEVSAVYYCARTAVQLRLRLIQK</sequence>
<accession>A0AAY5EX04</accession>
<dbReference type="GO" id="GO:0019814">
    <property type="term" value="C:immunoglobulin complex"/>
    <property type="evidence" value="ECO:0007669"/>
    <property type="project" value="UniProtKB-KW"/>
</dbReference>
<reference evidence="5 6" key="1">
    <citation type="submission" date="2020-05" db="EMBL/GenBank/DDBJ databases">
        <title>Electrophorus electricus (electric eel) genome, fEleEle1, primary haplotype.</title>
        <authorList>
            <person name="Myers G."/>
            <person name="Meyer A."/>
            <person name="Fedrigo O."/>
            <person name="Formenti G."/>
            <person name="Rhie A."/>
            <person name="Tracey A."/>
            <person name="Sims Y."/>
            <person name="Jarvis E.D."/>
        </authorList>
    </citation>
    <scope>NUCLEOTIDE SEQUENCE [LARGE SCALE GENOMIC DNA]</scope>
</reference>
<keyword evidence="2" id="KW-1064">Adaptive immunity</keyword>
<dbReference type="Pfam" id="PF07686">
    <property type="entry name" value="V-set"/>
    <property type="match status" value="1"/>
</dbReference>
<dbReference type="InterPro" id="IPR036179">
    <property type="entry name" value="Ig-like_dom_sf"/>
</dbReference>
<evidence type="ECO:0000259" key="4">
    <source>
        <dbReference type="PROSITE" id="PS50835"/>
    </source>
</evidence>
<dbReference type="AlphaFoldDB" id="A0AAY5EX04"/>
<dbReference type="Ensembl" id="ENSEEET00000061117.1">
    <property type="protein sequence ID" value="ENSEEEP00000061290.1"/>
    <property type="gene ID" value="ENSEEEG00000025690.1"/>
</dbReference>
<dbReference type="Proteomes" id="UP000314983">
    <property type="component" value="Chromosome 1"/>
</dbReference>
<proteinExistence type="predicted"/>
<dbReference type="PROSITE" id="PS50835">
    <property type="entry name" value="IG_LIKE"/>
    <property type="match status" value="1"/>
</dbReference>
<dbReference type="InterPro" id="IPR007110">
    <property type="entry name" value="Ig-like_dom"/>
</dbReference>
<name>A0AAY5EX04_ELEEL</name>
<keyword evidence="1" id="KW-0391">Immunity</keyword>
<dbReference type="GeneTree" id="ENSGT01150000286938"/>
<dbReference type="PANTHER" id="PTHR23266">
    <property type="entry name" value="IMMUNOGLOBULIN HEAVY CHAIN"/>
    <property type="match status" value="1"/>
</dbReference>